<proteinExistence type="predicted"/>
<dbReference type="Gramene" id="KGN59663">
    <property type="protein sequence ID" value="KGN59663"/>
    <property type="gene ID" value="Csa_3G836470"/>
</dbReference>
<protein>
    <submittedName>
        <fullName evidence="2">Uncharacterized protein</fullName>
    </submittedName>
</protein>
<keyword evidence="3" id="KW-1185">Reference proteome</keyword>
<organism evidence="2 3">
    <name type="scientific">Cucumis sativus</name>
    <name type="common">Cucumber</name>
    <dbReference type="NCBI Taxonomy" id="3659"/>
    <lineage>
        <taxon>Eukaryota</taxon>
        <taxon>Viridiplantae</taxon>
        <taxon>Streptophyta</taxon>
        <taxon>Embryophyta</taxon>
        <taxon>Tracheophyta</taxon>
        <taxon>Spermatophyta</taxon>
        <taxon>Magnoliopsida</taxon>
        <taxon>eudicotyledons</taxon>
        <taxon>Gunneridae</taxon>
        <taxon>Pentapetalae</taxon>
        <taxon>rosids</taxon>
        <taxon>fabids</taxon>
        <taxon>Cucurbitales</taxon>
        <taxon>Cucurbitaceae</taxon>
        <taxon>Benincaseae</taxon>
        <taxon>Cucumis</taxon>
    </lineage>
</organism>
<reference evidence="2 3" key="1">
    <citation type="journal article" date="2009" name="Nat. Genet.">
        <title>The genome of the cucumber, Cucumis sativus L.</title>
        <authorList>
            <person name="Huang S."/>
            <person name="Li R."/>
            <person name="Zhang Z."/>
            <person name="Li L."/>
            <person name="Gu X."/>
            <person name="Fan W."/>
            <person name="Lucas W.J."/>
            <person name="Wang X."/>
            <person name="Xie B."/>
            <person name="Ni P."/>
            <person name="Ren Y."/>
            <person name="Zhu H."/>
            <person name="Li J."/>
            <person name="Lin K."/>
            <person name="Jin W."/>
            <person name="Fei Z."/>
            <person name="Li G."/>
            <person name="Staub J."/>
            <person name="Kilian A."/>
            <person name="van der Vossen E.A."/>
            <person name="Wu Y."/>
            <person name="Guo J."/>
            <person name="He J."/>
            <person name="Jia Z."/>
            <person name="Ren Y."/>
            <person name="Tian G."/>
            <person name="Lu Y."/>
            <person name="Ruan J."/>
            <person name="Qian W."/>
            <person name="Wang M."/>
            <person name="Huang Q."/>
            <person name="Li B."/>
            <person name="Xuan Z."/>
            <person name="Cao J."/>
            <person name="Asan"/>
            <person name="Wu Z."/>
            <person name="Zhang J."/>
            <person name="Cai Q."/>
            <person name="Bai Y."/>
            <person name="Zhao B."/>
            <person name="Han Y."/>
            <person name="Li Y."/>
            <person name="Li X."/>
            <person name="Wang S."/>
            <person name="Shi Q."/>
            <person name="Liu S."/>
            <person name="Cho W.K."/>
            <person name="Kim J.Y."/>
            <person name="Xu Y."/>
            <person name="Heller-Uszynska K."/>
            <person name="Miao H."/>
            <person name="Cheng Z."/>
            <person name="Zhang S."/>
            <person name="Wu J."/>
            <person name="Yang Y."/>
            <person name="Kang H."/>
            <person name="Li M."/>
            <person name="Liang H."/>
            <person name="Ren X."/>
            <person name="Shi Z."/>
            <person name="Wen M."/>
            <person name="Jian M."/>
            <person name="Yang H."/>
            <person name="Zhang G."/>
            <person name="Yang Z."/>
            <person name="Chen R."/>
            <person name="Liu S."/>
            <person name="Li J."/>
            <person name="Ma L."/>
            <person name="Liu H."/>
            <person name="Zhou Y."/>
            <person name="Zhao J."/>
            <person name="Fang X."/>
            <person name="Li G."/>
            <person name="Fang L."/>
            <person name="Li Y."/>
            <person name="Liu D."/>
            <person name="Zheng H."/>
            <person name="Zhang Y."/>
            <person name="Qin N."/>
            <person name="Li Z."/>
            <person name="Yang G."/>
            <person name="Yang S."/>
            <person name="Bolund L."/>
            <person name="Kristiansen K."/>
            <person name="Zheng H."/>
            <person name="Li S."/>
            <person name="Zhang X."/>
            <person name="Yang H."/>
            <person name="Wang J."/>
            <person name="Sun R."/>
            <person name="Zhang B."/>
            <person name="Jiang S."/>
            <person name="Wang J."/>
            <person name="Du Y."/>
            <person name="Li S."/>
        </authorList>
    </citation>
    <scope>NUCLEOTIDE SEQUENCE [LARGE SCALE GENOMIC DNA]</scope>
    <source>
        <strain evidence="3">cv. 9930</strain>
    </source>
</reference>
<keyword evidence="1" id="KW-0472">Membrane</keyword>
<dbReference type="Proteomes" id="UP000029981">
    <property type="component" value="Chromosome 3"/>
</dbReference>
<gene>
    <name evidence="2" type="ORF">Csa_3G836470</name>
</gene>
<reference evidence="2 3" key="4">
    <citation type="journal article" date="2011" name="BMC Genomics">
        <title>RNA-Seq improves annotation of protein-coding genes in the cucumber genome.</title>
        <authorList>
            <person name="Li Z."/>
            <person name="Zhang Z."/>
            <person name="Yan P."/>
            <person name="Huang S."/>
            <person name="Fei Z."/>
            <person name="Lin K."/>
        </authorList>
    </citation>
    <scope>NUCLEOTIDE SEQUENCE [LARGE SCALE GENOMIC DNA]</scope>
    <source>
        <strain evidence="3">cv. 9930</strain>
    </source>
</reference>
<dbReference type="AlphaFoldDB" id="A0A0A0LCZ8"/>
<sequence length="74" mass="8190">MIGLLFDKVCGKKDDGKIHEASKISTINRDRSPTHNITGTSLLIPVTLPSLLIFFSFSALLKSKRLSFTDLFPP</sequence>
<reference evidence="2 3" key="3">
    <citation type="journal article" date="2010" name="BMC Genomics">
        <title>Transcriptome sequencing and comparative analysis of cucumber flowers with different sex types.</title>
        <authorList>
            <person name="Guo S."/>
            <person name="Zheng Y."/>
            <person name="Joung J.G."/>
            <person name="Liu S."/>
            <person name="Zhang Z."/>
            <person name="Crasta O.R."/>
            <person name="Sobral B.W."/>
            <person name="Xu Y."/>
            <person name="Huang S."/>
            <person name="Fei Z."/>
        </authorList>
    </citation>
    <scope>NUCLEOTIDE SEQUENCE [LARGE SCALE GENOMIC DNA]</scope>
    <source>
        <strain evidence="3">cv. 9930</strain>
    </source>
</reference>
<dbReference type="EMBL" id="CM002924">
    <property type="protein sequence ID" value="KGN59663.1"/>
    <property type="molecule type" value="Genomic_DNA"/>
</dbReference>
<keyword evidence="1" id="KW-1133">Transmembrane helix</keyword>
<keyword evidence="1" id="KW-0812">Transmembrane</keyword>
<evidence type="ECO:0000313" key="3">
    <source>
        <dbReference type="Proteomes" id="UP000029981"/>
    </source>
</evidence>
<evidence type="ECO:0000256" key="1">
    <source>
        <dbReference type="SAM" id="Phobius"/>
    </source>
</evidence>
<feature type="transmembrane region" description="Helical" evidence="1">
    <location>
        <begin position="42"/>
        <end position="61"/>
    </location>
</feature>
<name>A0A0A0LCZ8_CUCSA</name>
<accession>A0A0A0LCZ8</accession>
<reference evidence="2 3" key="2">
    <citation type="journal article" date="2009" name="PLoS ONE">
        <title>An integrated genetic and cytogenetic map of the cucumber genome.</title>
        <authorList>
            <person name="Ren Y."/>
            <person name="Zhang Z."/>
            <person name="Liu J."/>
            <person name="Staub J.E."/>
            <person name="Han Y."/>
            <person name="Cheng Z."/>
            <person name="Li X."/>
            <person name="Lu J."/>
            <person name="Miao H."/>
            <person name="Kang H."/>
            <person name="Xie B."/>
            <person name="Gu X."/>
            <person name="Wang X."/>
            <person name="Du Y."/>
            <person name="Jin W."/>
            <person name="Huang S."/>
        </authorList>
    </citation>
    <scope>NUCLEOTIDE SEQUENCE [LARGE SCALE GENOMIC DNA]</scope>
    <source>
        <strain evidence="3">cv. 9930</strain>
    </source>
</reference>
<evidence type="ECO:0000313" key="2">
    <source>
        <dbReference type="EMBL" id="KGN59663.1"/>
    </source>
</evidence>